<keyword evidence="3" id="KW-1185">Reference proteome</keyword>
<dbReference type="Proteomes" id="UP000600449">
    <property type="component" value="Unassembled WGS sequence"/>
</dbReference>
<organism evidence="2 3">
    <name type="scientific">Salinarimonas ramus</name>
    <dbReference type="NCBI Taxonomy" id="690164"/>
    <lineage>
        <taxon>Bacteria</taxon>
        <taxon>Pseudomonadati</taxon>
        <taxon>Pseudomonadota</taxon>
        <taxon>Alphaproteobacteria</taxon>
        <taxon>Hyphomicrobiales</taxon>
        <taxon>Salinarimonadaceae</taxon>
        <taxon>Salinarimonas</taxon>
    </lineage>
</organism>
<name>A0A917QEZ7_9HYPH</name>
<dbReference type="RefSeq" id="WP_188914834.1">
    <property type="nucleotide sequence ID" value="NZ_BMMF01000012.1"/>
</dbReference>
<gene>
    <name evidence="2" type="ORF">GCM10011322_37980</name>
</gene>
<evidence type="ECO:0000313" key="2">
    <source>
        <dbReference type="EMBL" id="GGK47302.1"/>
    </source>
</evidence>
<dbReference type="AlphaFoldDB" id="A0A917QEZ7"/>
<feature type="region of interest" description="Disordered" evidence="1">
    <location>
        <begin position="254"/>
        <end position="280"/>
    </location>
</feature>
<reference evidence="2 3" key="1">
    <citation type="journal article" date="2014" name="Int. J. Syst. Evol. Microbiol.">
        <title>Complete genome sequence of Corynebacterium casei LMG S-19264T (=DSM 44701T), isolated from a smear-ripened cheese.</title>
        <authorList>
            <consortium name="US DOE Joint Genome Institute (JGI-PGF)"/>
            <person name="Walter F."/>
            <person name="Albersmeier A."/>
            <person name="Kalinowski J."/>
            <person name="Ruckert C."/>
        </authorList>
    </citation>
    <scope>NUCLEOTIDE SEQUENCE [LARGE SCALE GENOMIC DNA]</scope>
    <source>
        <strain evidence="2 3">CGMCC 1.9161</strain>
    </source>
</reference>
<feature type="region of interest" description="Disordered" evidence="1">
    <location>
        <begin position="1"/>
        <end position="131"/>
    </location>
</feature>
<feature type="compositionally biased region" description="Pro residues" evidence="1">
    <location>
        <begin position="1"/>
        <end position="10"/>
    </location>
</feature>
<comment type="caution">
    <text evidence="2">The sequence shown here is derived from an EMBL/GenBank/DDBJ whole genome shotgun (WGS) entry which is preliminary data.</text>
</comment>
<accession>A0A917QEZ7</accession>
<dbReference type="EMBL" id="BMMF01000012">
    <property type="protein sequence ID" value="GGK47302.1"/>
    <property type="molecule type" value="Genomic_DNA"/>
</dbReference>
<evidence type="ECO:0000256" key="1">
    <source>
        <dbReference type="SAM" id="MobiDB-lite"/>
    </source>
</evidence>
<feature type="compositionally biased region" description="Polar residues" evidence="1">
    <location>
        <begin position="267"/>
        <end position="276"/>
    </location>
</feature>
<sequence length="598" mass="62284">MTDNVQPPPRDSGGAPAGGGPKGTHSIFRPGTPLPSLNPATRIGSPEKIATRGEASPVQHAAGGPLETGSSNGGTDGRAHAPSITPVGLQDTRVEPISLPQPTHKPAYAGKPATGPHVPTTTGSSADAKPTDRHMAFPPERVLSACLIDDVPPPAPGQQMLASGLNRLLDDLCPGIGLSRETAGAALLGLVGAVRPDITIAHERIGAPITCAQHVTVCGAQNRLHTVFRWICGAAEETWADRTRRTQVLREADKREREAQALRSGKTLPNDSTASENEQRPRARVGLVYVSKGAFLQSLTHSFDGDVLAVYSTRGAPALGISDPRGVDPAIIAMFEDSFAHEGVATADGDTREVALIGIGAADPDLLVARARKPKPLPAGLILPAADLSDCNGPADGTRLKTAIKTIAALPDNLIVEVPSPLPDFVAQAAEAMRAELSALSAPGTAPAAAAIIDDLPCRVLRLSASAHLIEHAVSESVTPPGPIMAETLAASARLAVWTARTELWLMREAALPGPLTLVLRVARVLRREADPVKGMLSSAVKARLKKYEEIGEEIDEAVKLAIGAGIIDKTMASQGGRDGAWLRLTDAARGSSRPTFA</sequence>
<proteinExistence type="predicted"/>
<protein>
    <submittedName>
        <fullName evidence="2">Uncharacterized protein</fullName>
    </submittedName>
</protein>
<evidence type="ECO:0000313" key="3">
    <source>
        <dbReference type="Proteomes" id="UP000600449"/>
    </source>
</evidence>